<evidence type="ECO:0000256" key="14">
    <source>
        <dbReference type="SAM" id="MobiDB-lite"/>
    </source>
</evidence>
<evidence type="ECO:0000256" key="12">
    <source>
        <dbReference type="RuleBase" id="RU003808"/>
    </source>
</evidence>
<keyword evidence="11" id="KW-0479">Metal-binding</keyword>
<protein>
    <recommendedName>
        <fullName evidence="22">Sodium channel protein type 5 subunit alpha</fullName>
    </recommendedName>
</protein>
<sequence>MTPPPEAGAPPPTEQPVNGTTQHATDSKSRLGIVEPPMKFGADYLMCRFLPRDNRLRMWCVRVVTHKFFVRFIIAAVIANSAILGLSDFSVVDSGLNPASSGKKYEEGALVDAFSLPNHIVEATELPFTMIFTSECVLKFIAMGLQGKGSYQQDAWNILDFFVIFFSLFASLPGMPNVPAIRTIRVLRPLRSLSVIPEMRRLIAALLKVLSALGNVVILQVFVFFIFGILGIQLFGGSINHRCRVTPLPIKLPLDDANEMIWPVPRDYIQQAKSNVSAFQCINAPLLDDESTTDGYTKESSPWNTAQDCFWPVDEDDVLLCAGQGQAGNHGCNDGMTCGSDYDAFRNPRFNHRKAMNYAIYLPSLDWGLTTFDSIGRAFFTIFQSITLEGWAGIMYMVMDSSEPIIGAVFFVVLITFASVVVMNLTLVFIVDKFDLNQKPGYTAAQKQEEERRAKLERENAEKQARERWLRTVVSHKLFAGFIMVMVVTNIAVLALDHYPMSTEMDEGFEMVYFALSWIFVAEMVMRICGLGLRRYSRDKFNLLDAFIVTVGLLETMASPPSFLSSNLPKKGAVSALRTFRLLRVFKLARDWKSLREFLEKLARAAASITNFGVLLFLFIYIYALVGVQLFGNTMRFDDEGYPTPFTLDRFWDGTAPRNSFDTLLWAAITVFQIITGENWNDIMYNTILGSGMLSCVYFISLVIFGDFILMNLFVALLLDNFGENGEEQAQEKEEEMNKLAQKMAVMNIRVAPITSENEWASMKDGEEGVARVVNMEKRADELTSSVSLAKTVYVEPPGLLDLANTAVKQGSIRSRSLRVSMTSTRNIASSRASIVPAIIMDTGVPPTAESGTDEAKLLELEPPVSSGRSLCLFAEDSKIRRLACYLSGHQYFDPTVFGLIVVSSITLAVDDPLADPTSSRTAFLKGLDNSLTFLFAIEIVIKIVAMGLVLHKGSYLRNRWNIFDGVIVMSSLIMVAAGQGPNLKSLQSLRGLRVFRPLRMINRRPGLKLVVNALFESIPEVINVLFVCMLFFLIFSIVAVNYLKGTFSSCSGDVFSTLSGAQVNFLVAPTTWSASSELQRSWFDDTACEATFPYMAGSSLTSEYVCRCWGADWGPIVPQNFDNVGTAMLTLFEISTSEGWADVMMAAIDSNGIGMQPIRDNNMLWALFFVLFIMISSFLVVRLFIGVIINNYNCIKAALDGDFMLTPEQKKWVEAQKTASRIGPVCILKPPKQMWRRHLFFYVKAQRFEWFIMICITVNAFLMTAQYFGESTLQASVINVVNEIVAVVFTMEAVMKLTAFGWKYFKDRWNRFDFFVVLGTLLSAVVEMFTGASVRSLTMLVRVFRVTRILRLVKASTSTRQILLTLYTALPRLGNVLFILFLMFFIYSAMGVQIFAKVALSDNIDSHANFQDFGHGILFLLRAATGEAWNSCMHDLASITPGCVDDPPYDSNMCGFNNFDGCQPLNGCGNPIAYVFFCTFTFLITYAVSNLTIAVILETHKDNEPLFDPDLFEEFQTKWADIDPDATGFVKVEKMLLLANLLKPPLGKFGLPFHMANFFKFMCQLELPLYEDEQVHFRDVLLAMTREIVKLSTSTIPDQDSSNLGAPVAKRRIEFTVHQCFGARRIQRQVVEWRRTKRQLEKTYMEEYKNKNRKPSGLPKKQLSARVFTVG</sequence>
<evidence type="ECO:0000313" key="20">
    <source>
        <dbReference type="Proteomes" id="UP000476176"/>
    </source>
</evidence>
<keyword evidence="3 15" id="KW-0812">Transmembrane</keyword>
<feature type="region of interest" description="Disordered" evidence="14">
    <location>
        <begin position="1"/>
        <end position="28"/>
    </location>
</feature>
<feature type="transmembrane region" description="Helical" evidence="15">
    <location>
        <begin position="511"/>
        <end position="533"/>
    </location>
</feature>
<feature type="transmembrane region" description="Helical" evidence="15">
    <location>
        <begin position="930"/>
        <end position="951"/>
    </location>
</feature>
<evidence type="ECO:0000256" key="15">
    <source>
        <dbReference type="SAM" id="Phobius"/>
    </source>
</evidence>
<name>A0A6G0L395_9STRA</name>
<feature type="transmembrane region" description="Helical" evidence="15">
    <location>
        <begin position="1315"/>
        <end position="1342"/>
    </location>
</feature>
<feature type="transmembrane region" description="Helical" evidence="15">
    <location>
        <begin position="1251"/>
        <end position="1269"/>
    </location>
</feature>
<evidence type="ECO:0000313" key="19">
    <source>
        <dbReference type="EMBL" id="KAE9253519.1"/>
    </source>
</evidence>
<feature type="transmembrane region" description="Helical" evidence="15">
    <location>
        <begin position="602"/>
        <end position="626"/>
    </location>
</feature>
<proteinExistence type="inferred from homology"/>
<keyword evidence="13" id="KW-0175">Coiled coil</keyword>
<reference evidence="20 21" key="1">
    <citation type="submission" date="2018-09" db="EMBL/GenBank/DDBJ databases">
        <title>Genomic investigation of the strawberry pathogen Phytophthora fragariae indicates pathogenicity is determined by transcriptional variation in three key races.</title>
        <authorList>
            <person name="Adams T.M."/>
            <person name="Armitage A.D."/>
            <person name="Sobczyk M.K."/>
            <person name="Bates H.J."/>
            <person name="Dunwell J.M."/>
            <person name="Nellist C.F."/>
            <person name="Harrison R.J."/>
        </authorList>
    </citation>
    <scope>NUCLEOTIDE SEQUENCE [LARGE SCALE GENOMIC DNA]</scope>
    <source>
        <strain evidence="19 20">BC-23</strain>
        <strain evidence="18 21">ONT-3</strain>
    </source>
</reference>
<feature type="transmembrane region" description="Helical" evidence="15">
    <location>
        <begin position="209"/>
        <end position="232"/>
    </location>
</feature>
<evidence type="ECO:0000256" key="8">
    <source>
        <dbReference type="ARBA" id="ARBA00023136"/>
    </source>
</evidence>
<dbReference type="InterPro" id="IPR005821">
    <property type="entry name" value="Ion_trans_dom"/>
</dbReference>
<accession>A0A6G0L395</accession>
<dbReference type="Proteomes" id="UP000488956">
    <property type="component" value="Unassembled WGS sequence"/>
</dbReference>
<feature type="transmembrane region" description="Helical" evidence="15">
    <location>
        <begin position="1473"/>
        <end position="1498"/>
    </location>
</feature>
<evidence type="ECO:0000256" key="7">
    <source>
        <dbReference type="ARBA" id="ARBA00023065"/>
    </source>
</evidence>
<dbReference type="EMBL" id="QXGC01000036">
    <property type="protein sequence ID" value="KAE9253519.1"/>
    <property type="molecule type" value="Genomic_DNA"/>
</dbReference>
<evidence type="ECO:0000256" key="13">
    <source>
        <dbReference type="SAM" id="Coils"/>
    </source>
</evidence>
<feature type="domain" description="Ion transport" evidence="16">
    <location>
        <begin position="476"/>
        <end position="728"/>
    </location>
</feature>
<evidence type="ECO:0000313" key="21">
    <source>
        <dbReference type="Proteomes" id="UP000488956"/>
    </source>
</evidence>
<organism evidence="18 21">
    <name type="scientific">Phytophthora fragariae</name>
    <dbReference type="NCBI Taxonomy" id="53985"/>
    <lineage>
        <taxon>Eukaryota</taxon>
        <taxon>Sar</taxon>
        <taxon>Stramenopiles</taxon>
        <taxon>Oomycota</taxon>
        <taxon>Peronosporomycetes</taxon>
        <taxon>Peronosporales</taxon>
        <taxon>Peronosporaceae</taxon>
        <taxon>Phytophthora</taxon>
    </lineage>
</organism>
<keyword evidence="8 15" id="KW-0472">Membrane</keyword>
<dbReference type="GO" id="GO:0005891">
    <property type="term" value="C:voltage-gated calcium channel complex"/>
    <property type="evidence" value="ECO:0007669"/>
    <property type="project" value="InterPro"/>
</dbReference>
<keyword evidence="10" id="KW-0407">Ion channel</keyword>
<feature type="transmembrane region" description="Helical" evidence="15">
    <location>
        <begin position="892"/>
        <end position="910"/>
    </location>
</feature>
<keyword evidence="11 12" id="KW-0106">Calcium</keyword>
<feature type="transmembrane region" description="Helical" evidence="15">
    <location>
        <begin position="68"/>
        <end position="87"/>
    </location>
</feature>
<feature type="transmembrane region" description="Helical" evidence="15">
    <location>
        <begin position="1281"/>
        <end position="1303"/>
    </location>
</feature>
<evidence type="ECO:0000256" key="11">
    <source>
        <dbReference type="PIRSR" id="PIRSR602077-1"/>
    </source>
</evidence>
<dbReference type="Gene3D" id="1.10.287.70">
    <property type="match status" value="4"/>
</dbReference>
<evidence type="ECO:0008006" key="22">
    <source>
        <dbReference type="Google" id="ProtNLM"/>
    </source>
</evidence>
<keyword evidence="5 12" id="KW-0851">Voltage-gated channel</keyword>
<keyword evidence="7" id="KW-0406">Ion transport</keyword>
<comment type="caution">
    <text evidence="18">The sequence shown here is derived from an EMBL/GenBank/DDBJ whole genome shotgun (WGS) entry which is preliminary data.</text>
</comment>
<dbReference type="CDD" id="cd13433">
    <property type="entry name" value="Na_channel_gate"/>
    <property type="match status" value="1"/>
</dbReference>
<dbReference type="PANTHER" id="PTHR10037:SF62">
    <property type="entry name" value="SODIUM CHANNEL PROTEIN 60E"/>
    <property type="match status" value="1"/>
</dbReference>
<feature type="transmembrane region" description="Helical" evidence="15">
    <location>
        <begin position="1165"/>
        <end position="1190"/>
    </location>
</feature>
<evidence type="ECO:0000256" key="10">
    <source>
        <dbReference type="ARBA" id="ARBA00023303"/>
    </source>
</evidence>
<feature type="domain" description="Ion transport" evidence="16">
    <location>
        <begin position="1247"/>
        <end position="1501"/>
    </location>
</feature>
<dbReference type="InterPro" id="IPR031649">
    <property type="entry name" value="GPHH_dom"/>
</dbReference>
<evidence type="ECO:0000259" key="16">
    <source>
        <dbReference type="Pfam" id="PF00520"/>
    </source>
</evidence>
<dbReference type="InterPro" id="IPR002077">
    <property type="entry name" value="VDCCAlpha1"/>
</dbReference>
<feature type="transmembrane region" description="Helical" evidence="15">
    <location>
        <begin position="1022"/>
        <end position="1044"/>
    </location>
</feature>
<dbReference type="InterPro" id="IPR044564">
    <property type="entry name" value="Na_chnl_inactivation_gate"/>
</dbReference>
<keyword evidence="4" id="KW-0677">Repeat</keyword>
<feature type="domain" description="Ion transport" evidence="16">
    <location>
        <begin position="890"/>
        <end position="1197"/>
    </location>
</feature>
<keyword evidence="12" id="KW-0109">Calcium transport</keyword>
<dbReference type="GO" id="GO:0005245">
    <property type="term" value="F:voltage-gated calcium channel activity"/>
    <property type="evidence" value="ECO:0007669"/>
    <property type="project" value="InterPro"/>
</dbReference>
<dbReference type="Pfam" id="PF00520">
    <property type="entry name" value="Ion_trans"/>
    <property type="match status" value="4"/>
</dbReference>
<dbReference type="InterPro" id="IPR043203">
    <property type="entry name" value="VGCC_Ca_Na"/>
</dbReference>
<keyword evidence="12" id="KW-0107">Calcium channel</keyword>
<evidence type="ECO:0000256" key="4">
    <source>
        <dbReference type="ARBA" id="ARBA00022737"/>
    </source>
</evidence>
<dbReference type="GO" id="GO:0046872">
    <property type="term" value="F:metal ion binding"/>
    <property type="evidence" value="ECO:0007669"/>
    <property type="project" value="UniProtKB-KW"/>
</dbReference>
<dbReference type="FunFam" id="1.20.120.350:FF:000009">
    <property type="entry name" value="Voltage-dependent T-type calcium channel subunit alpha"/>
    <property type="match status" value="1"/>
</dbReference>
<evidence type="ECO:0000256" key="9">
    <source>
        <dbReference type="ARBA" id="ARBA00023180"/>
    </source>
</evidence>
<keyword evidence="2" id="KW-0813">Transport</keyword>
<evidence type="ECO:0000256" key="2">
    <source>
        <dbReference type="ARBA" id="ARBA00022448"/>
    </source>
</evidence>
<dbReference type="EMBL" id="QXFX01000709">
    <property type="protein sequence ID" value="KAE9106456.1"/>
    <property type="molecule type" value="Genomic_DNA"/>
</dbReference>
<dbReference type="PANTHER" id="PTHR10037">
    <property type="entry name" value="VOLTAGE-GATED CATION CHANNEL CALCIUM AND SODIUM"/>
    <property type="match status" value="1"/>
</dbReference>
<feature type="transmembrane region" description="Helical" evidence="15">
    <location>
        <begin position="157"/>
        <end position="175"/>
    </location>
</feature>
<dbReference type="GO" id="GO:0001518">
    <property type="term" value="C:voltage-gated sodium channel complex"/>
    <property type="evidence" value="ECO:0007669"/>
    <property type="project" value="TreeGrafter"/>
</dbReference>
<keyword evidence="9" id="KW-0325">Glycoprotein</keyword>
<evidence type="ECO:0000256" key="1">
    <source>
        <dbReference type="ARBA" id="ARBA00004141"/>
    </source>
</evidence>
<keyword evidence="6 15" id="KW-1133">Transmembrane helix</keyword>
<evidence type="ECO:0000256" key="5">
    <source>
        <dbReference type="ARBA" id="ARBA00022882"/>
    </source>
</evidence>
<dbReference type="SUPFAM" id="SSF81324">
    <property type="entry name" value="Voltage-gated potassium channels"/>
    <property type="match status" value="4"/>
</dbReference>
<feature type="binding site" evidence="11">
    <location>
        <position position="678"/>
    </location>
    <ligand>
        <name>Ca(2+)</name>
        <dbReference type="ChEBI" id="CHEBI:29108"/>
    </ligand>
</feature>
<dbReference type="Gene3D" id="1.20.120.350">
    <property type="entry name" value="Voltage-gated potassium channels. Chain C"/>
    <property type="match status" value="4"/>
</dbReference>
<dbReference type="InterPro" id="IPR027359">
    <property type="entry name" value="Volt_channel_dom_sf"/>
</dbReference>
<gene>
    <name evidence="19" type="ORF">PF004_g1459</name>
    <name evidence="18" type="ORF">PF010_g12619</name>
</gene>
<evidence type="ECO:0000313" key="18">
    <source>
        <dbReference type="EMBL" id="KAE9106456.1"/>
    </source>
</evidence>
<feature type="transmembrane region" description="Helical" evidence="15">
    <location>
        <begin position="963"/>
        <end position="981"/>
    </location>
</feature>
<dbReference type="Pfam" id="PF16905">
    <property type="entry name" value="GPHH"/>
    <property type="match status" value="1"/>
</dbReference>
<comment type="similarity">
    <text evidence="12">Belongs to the calcium channel alpha-1 subunit (TC 1.A.1.11) family.</text>
</comment>
<dbReference type="PRINTS" id="PR00167">
    <property type="entry name" value="CACHANNEL"/>
</dbReference>
<feature type="transmembrane region" description="Helical" evidence="15">
    <location>
        <begin position="1363"/>
        <end position="1388"/>
    </location>
</feature>
<comment type="subcellular location">
    <subcellularLocation>
        <location evidence="1 12">Membrane</location>
        <topology evidence="1 12">Multi-pass membrane protein</topology>
    </subcellularLocation>
</comment>
<feature type="transmembrane region" description="Helical" evidence="15">
    <location>
        <begin position="697"/>
        <end position="719"/>
    </location>
</feature>
<dbReference type="GO" id="GO:0005248">
    <property type="term" value="F:voltage-gated sodium channel activity"/>
    <property type="evidence" value="ECO:0007669"/>
    <property type="project" value="TreeGrafter"/>
</dbReference>
<feature type="compositionally biased region" description="Pro residues" evidence="14">
    <location>
        <begin position="1"/>
        <end position="14"/>
    </location>
</feature>
<feature type="domain" description="Ion transport" evidence="16">
    <location>
        <begin position="66"/>
        <end position="436"/>
    </location>
</feature>
<feature type="binding site" evidence="11">
    <location>
        <position position="1139"/>
    </location>
    <ligand>
        <name>Ca(2+)</name>
        <dbReference type="ChEBI" id="CHEBI:29108"/>
    </ligand>
</feature>
<evidence type="ECO:0000256" key="6">
    <source>
        <dbReference type="ARBA" id="ARBA00022989"/>
    </source>
</evidence>
<dbReference type="Proteomes" id="UP000476176">
    <property type="component" value="Unassembled WGS sequence"/>
</dbReference>
<evidence type="ECO:0000256" key="3">
    <source>
        <dbReference type="ARBA" id="ARBA00022692"/>
    </source>
</evidence>
<feature type="domain" description="Voltage-dependent L-type calcium channel IQ-associated" evidence="17">
    <location>
        <begin position="1515"/>
        <end position="1569"/>
    </location>
</feature>
<feature type="transmembrane region" description="Helical" evidence="15">
    <location>
        <begin position="405"/>
        <end position="431"/>
    </location>
</feature>
<feature type="coiled-coil region" evidence="13">
    <location>
        <begin position="723"/>
        <end position="750"/>
    </location>
</feature>
<feature type="transmembrane region" description="Helical" evidence="15">
    <location>
        <begin position="478"/>
        <end position="499"/>
    </location>
</feature>
<evidence type="ECO:0000259" key="17">
    <source>
        <dbReference type="Pfam" id="PF16905"/>
    </source>
</evidence>
<dbReference type="Gene3D" id="1.10.238.10">
    <property type="entry name" value="EF-hand"/>
    <property type="match status" value="1"/>
</dbReference>